<proteinExistence type="predicted"/>
<evidence type="ECO:0008006" key="3">
    <source>
        <dbReference type="Google" id="ProtNLM"/>
    </source>
</evidence>
<reference evidence="1" key="1">
    <citation type="journal article" date="2014" name="Int. J. Syst. Evol. Microbiol.">
        <title>Complete genome sequence of Corynebacterium casei LMG S-19264T (=DSM 44701T), isolated from a smear-ripened cheese.</title>
        <authorList>
            <consortium name="US DOE Joint Genome Institute (JGI-PGF)"/>
            <person name="Walter F."/>
            <person name="Albersmeier A."/>
            <person name="Kalinowski J."/>
            <person name="Ruckert C."/>
        </authorList>
    </citation>
    <scope>NUCLEOTIDE SEQUENCE</scope>
    <source>
        <strain evidence="1">CGMCC 1.15425</strain>
    </source>
</reference>
<organism evidence="1 2">
    <name type="scientific">Pseudohongiella nitratireducens</name>
    <dbReference type="NCBI Taxonomy" id="1768907"/>
    <lineage>
        <taxon>Bacteria</taxon>
        <taxon>Pseudomonadati</taxon>
        <taxon>Pseudomonadota</taxon>
        <taxon>Gammaproteobacteria</taxon>
        <taxon>Pseudomonadales</taxon>
        <taxon>Pseudohongiellaceae</taxon>
        <taxon>Pseudohongiella</taxon>
    </lineage>
</organism>
<evidence type="ECO:0000313" key="1">
    <source>
        <dbReference type="EMBL" id="GFZ79609.1"/>
    </source>
</evidence>
<dbReference type="PANTHER" id="PTHR39337:SF1">
    <property type="entry name" value="BLR5642 PROTEIN"/>
    <property type="match status" value="1"/>
</dbReference>
<dbReference type="Pfam" id="PF04343">
    <property type="entry name" value="DUF488"/>
    <property type="match status" value="1"/>
</dbReference>
<name>A0A916QLJ7_9GAMM</name>
<dbReference type="AlphaFoldDB" id="A0A916QLJ7"/>
<sequence length="192" mass="22108">MYTIGYATKPIDIYLDQLKTYEIDVVADVRSVPFSKRFFDYHQDALMQHLKRAGIRYVYLGNELGPRSKDDAHYDRHGQVQFDRLMASENFQSGIERLFDGESKGYAIAMTCAEKDAAICHRSLLIGWHLQHKRGMELHHITHEGDIETQGQLEHRLLSLTDTGSDMLMTEKEALGLAYRKQCLSHAYRKTG</sequence>
<dbReference type="RefSeq" id="WP_082866379.1">
    <property type="nucleotide sequence ID" value="NZ_BMIY01000010.1"/>
</dbReference>
<dbReference type="InterPro" id="IPR014519">
    <property type="entry name" value="UCP024492"/>
</dbReference>
<reference evidence="1" key="2">
    <citation type="submission" date="2020-09" db="EMBL/GenBank/DDBJ databases">
        <authorList>
            <person name="Sun Q."/>
            <person name="Zhou Y."/>
        </authorList>
    </citation>
    <scope>NUCLEOTIDE SEQUENCE</scope>
    <source>
        <strain evidence="1">CGMCC 1.15425</strain>
    </source>
</reference>
<comment type="caution">
    <text evidence="1">The sequence shown here is derived from an EMBL/GenBank/DDBJ whole genome shotgun (WGS) entry which is preliminary data.</text>
</comment>
<dbReference type="OrthoDB" id="9789109at2"/>
<accession>A0A916QLJ7</accession>
<keyword evidence="2" id="KW-1185">Reference proteome</keyword>
<evidence type="ECO:0000313" key="2">
    <source>
        <dbReference type="Proteomes" id="UP000627715"/>
    </source>
</evidence>
<dbReference type="PIRSF" id="PIRSF024492">
    <property type="entry name" value="UCP024492"/>
    <property type="match status" value="1"/>
</dbReference>
<dbReference type="PANTHER" id="PTHR39337">
    <property type="entry name" value="BLR5642 PROTEIN"/>
    <property type="match status" value="1"/>
</dbReference>
<dbReference type="Proteomes" id="UP000627715">
    <property type="component" value="Unassembled WGS sequence"/>
</dbReference>
<dbReference type="InterPro" id="IPR007438">
    <property type="entry name" value="DUF488"/>
</dbReference>
<dbReference type="EMBL" id="BMIY01000010">
    <property type="protein sequence ID" value="GFZ79609.1"/>
    <property type="molecule type" value="Genomic_DNA"/>
</dbReference>
<protein>
    <recommendedName>
        <fullName evidence="3">DUF488 domain-containing protein</fullName>
    </recommendedName>
</protein>
<gene>
    <name evidence="1" type="ORF">GCM10011403_23370</name>
</gene>